<gene>
    <name evidence="2" type="primary">GLX3-3</name>
    <name evidence="2" type="ORF">CSHISOI_04288</name>
</gene>
<keyword evidence="3" id="KW-1185">Reference proteome</keyword>
<accession>A0A5Q4BX57</accession>
<dbReference type="SUPFAM" id="SSF52317">
    <property type="entry name" value="Class I glutamine amidotransferase-like"/>
    <property type="match status" value="1"/>
</dbReference>
<feature type="compositionally biased region" description="Basic and acidic residues" evidence="1">
    <location>
        <begin position="183"/>
        <end position="194"/>
    </location>
</feature>
<organism evidence="2 3">
    <name type="scientific">Colletotrichum shisoi</name>
    <dbReference type="NCBI Taxonomy" id="2078593"/>
    <lineage>
        <taxon>Eukaryota</taxon>
        <taxon>Fungi</taxon>
        <taxon>Dikarya</taxon>
        <taxon>Ascomycota</taxon>
        <taxon>Pezizomycotina</taxon>
        <taxon>Sordariomycetes</taxon>
        <taxon>Hypocreomycetidae</taxon>
        <taxon>Glomerellales</taxon>
        <taxon>Glomerellaceae</taxon>
        <taxon>Colletotrichum</taxon>
        <taxon>Colletotrichum destructivum species complex</taxon>
    </lineage>
</organism>
<reference evidence="2 3" key="1">
    <citation type="journal article" date="2019" name="Sci. Rep.">
        <title>Colletotrichum shisoi sp. nov., an anthracnose pathogen of Perilla frutescens in Japan: molecular phylogenetic, morphological and genomic evidence.</title>
        <authorList>
            <person name="Gan P."/>
            <person name="Tsushima A."/>
            <person name="Hiroyama R."/>
            <person name="Narusaka M."/>
            <person name="Takano Y."/>
            <person name="Narusaka Y."/>
            <person name="Kawaradani M."/>
            <person name="Damm U."/>
            <person name="Shirasu K."/>
        </authorList>
    </citation>
    <scope>NUCLEOTIDE SEQUENCE [LARGE SCALE GENOMIC DNA]</scope>
    <source>
        <strain evidence="2 3">PG-2018a</strain>
    </source>
</reference>
<feature type="non-terminal residue" evidence="2">
    <location>
        <position position="1"/>
    </location>
</feature>
<dbReference type="Proteomes" id="UP000326340">
    <property type="component" value="Unassembled WGS sequence"/>
</dbReference>
<proteinExistence type="predicted"/>
<evidence type="ECO:0000313" key="2">
    <source>
        <dbReference type="EMBL" id="TQN71199.1"/>
    </source>
</evidence>
<evidence type="ECO:0000256" key="1">
    <source>
        <dbReference type="SAM" id="MobiDB-lite"/>
    </source>
</evidence>
<dbReference type="InterPro" id="IPR029062">
    <property type="entry name" value="Class_I_gatase-like"/>
</dbReference>
<comment type="caution">
    <text evidence="2">The sequence shown here is derived from an EMBL/GenBank/DDBJ whole genome shotgun (WGS) entry which is preliminary data.</text>
</comment>
<feature type="region of interest" description="Disordered" evidence="1">
    <location>
        <begin position="164"/>
        <end position="194"/>
    </location>
</feature>
<dbReference type="OrthoDB" id="543156at2759"/>
<protein>
    <submittedName>
        <fullName evidence="2">Glyoxalase 3</fullName>
    </submittedName>
</protein>
<dbReference type="AlphaFoldDB" id="A0A5Q4BX57"/>
<name>A0A5Q4BX57_9PEZI</name>
<dbReference type="Gene3D" id="3.40.50.880">
    <property type="match status" value="1"/>
</dbReference>
<dbReference type="EMBL" id="PUHP01000295">
    <property type="protein sequence ID" value="TQN71199.1"/>
    <property type="molecule type" value="Genomic_DNA"/>
</dbReference>
<sequence>LANVVFDVVRSSSRPLLRRRKQRRLRSIRGSCGRRRIFGRRRRSSRRSRAGLPSLWASFTSADTDPCFDIAVDRVSHLVVREFYEAGKTVSAVCHGPGASVSVKLSNGEHLVKDSEVTGFSNAEEDAYSFTDAMPFLLETELKNHGGKVRQGCREWQGWSLGHRAKPAQRRGQWGSSVGSHQKVVEKPRADKDA</sequence>
<evidence type="ECO:0000313" key="3">
    <source>
        <dbReference type="Proteomes" id="UP000326340"/>
    </source>
</evidence>